<evidence type="ECO:0000313" key="2">
    <source>
        <dbReference type="EMBL" id="MBD8014840.1"/>
    </source>
</evidence>
<accession>A0ABR8WCW2</accession>
<keyword evidence="3" id="KW-1185">Reference proteome</keyword>
<name>A0ABR8WCW2_9BACL</name>
<dbReference type="RefSeq" id="WP_191715035.1">
    <property type="nucleotide sequence ID" value="NZ_JACSPU010000002.1"/>
</dbReference>
<feature type="compositionally biased region" description="Gly residues" evidence="1">
    <location>
        <begin position="184"/>
        <end position="195"/>
    </location>
</feature>
<sequence length="287" mass="32473">MTLYDEIQELKSFECPDRCVLSVYLNTNPADLNAQNGAWKIHLKNGLKRLDEYLKASNDEKEMQAYKTLRKKVEKEILDNQNDLQKGVVIFASPHNDLWSVHYVQVPVKTSFHWETKPVLEELRYMYKAYPYAGIILPSFKGIRVIDTSMGIINEEFFYEFDAGLEVWTEQKGVRSSGRIQGRSGAGSTGGGAAGGNSPVIGGSGGGSPVDELDHRLKENLERFYKDMGSKIEKLKKERKWEEIHVVGEAEHAKSFSKALQKKPTSCVYKNLINNDPGKILHEVFEV</sequence>
<dbReference type="EMBL" id="JACSPU010000002">
    <property type="protein sequence ID" value="MBD8014840.1"/>
    <property type="molecule type" value="Genomic_DNA"/>
</dbReference>
<dbReference type="InterPro" id="IPR040983">
    <property type="entry name" value="Bact_RF_family5"/>
</dbReference>
<reference evidence="2 3" key="1">
    <citation type="submission" date="2020-08" db="EMBL/GenBank/DDBJ databases">
        <title>A Genomic Blueprint of the Chicken Gut Microbiome.</title>
        <authorList>
            <person name="Gilroy R."/>
            <person name="Ravi A."/>
            <person name="Getino M."/>
            <person name="Pursley I."/>
            <person name="Horton D.L."/>
            <person name="Alikhan N.-F."/>
            <person name="Baker D."/>
            <person name="Gharbi K."/>
            <person name="Hall N."/>
            <person name="Watson M."/>
            <person name="Adriaenssens E.M."/>
            <person name="Foster-Nyarko E."/>
            <person name="Jarju S."/>
            <person name="Secka A."/>
            <person name="Antonio M."/>
            <person name="Oren A."/>
            <person name="Chaudhuri R."/>
            <person name="La Ragione R.M."/>
            <person name="Hildebrand F."/>
            <person name="Pallen M.J."/>
        </authorList>
    </citation>
    <scope>NUCLEOTIDE SEQUENCE [LARGE SCALE GENOMIC DNA]</scope>
    <source>
        <strain evidence="2 3">Sa1BUA13</strain>
    </source>
</reference>
<dbReference type="Pfam" id="PF18846">
    <property type="entry name" value="baeRF_family5"/>
    <property type="match status" value="1"/>
</dbReference>
<protein>
    <submittedName>
        <fullName evidence="2">Antiporter</fullName>
    </submittedName>
</protein>
<organism evidence="2 3">
    <name type="scientific">Planococcus wigleyi</name>
    <dbReference type="NCBI Taxonomy" id="2762216"/>
    <lineage>
        <taxon>Bacteria</taxon>
        <taxon>Bacillati</taxon>
        <taxon>Bacillota</taxon>
        <taxon>Bacilli</taxon>
        <taxon>Bacillales</taxon>
        <taxon>Caryophanaceae</taxon>
        <taxon>Planococcus</taxon>
    </lineage>
</organism>
<evidence type="ECO:0000256" key="1">
    <source>
        <dbReference type="SAM" id="MobiDB-lite"/>
    </source>
</evidence>
<gene>
    <name evidence="2" type="ORF">H9630_08375</name>
</gene>
<proteinExistence type="predicted"/>
<dbReference type="Proteomes" id="UP000658980">
    <property type="component" value="Unassembled WGS sequence"/>
</dbReference>
<evidence type="ECO:0000313" key="3">
    <source>
        <dbReference type="Proteomes" id="UP000658980"/>
    </source>
</evidence>
<comment type="caution">
    <text evidence="2">The sequence shown here is derived from an EMBL/GenBank/DDBJ whole genome shotgun (WGS) entry which is preliminary data.</text>
</comment>
<feature type="region of interest" description="Disordered" evidence="1">
    <location>
        <begin position="176"/>
        <end position="212"/>
    </location>
</feature>